<evidence type="ECO:0000259" key="5">
    <source>
        <dbReference type="Pfam" id="PF00483"/>
    </source>
</evidence>
<dbReference type="Proteomes" id="UP000485569">
    <property type="component" value="Unassembled WGS sequence"/>
</dbReference>
<dbReference type="PANTHER" id="PTHR43523:SF2">
    <property type="entry name" value="GLUCOSE-1-PHOSPHATE ADENYLYLTRANSFERASE"/>
    <property type="match status" value="1"/>
</dbReference>
<name>A0A1V5SW84_9BACT</name>
<dbReference type="InterPro" id="IPR005835">
    <property type="entry name" value="NTP_transferase_dom"/>
</dbReference>
<dbReference type="GO" id="GO:0008878">
    <property type="term" value="F:glucose-1-phosphate adenylyltransferase activity"/>
    <property type="evidence" value="ECO:0007669"/>
    <property type="project" value="UniProtKB-EC"/>
</dbReference>
<dbReference type="InterPro" id="IPR011832">
    <property type="entry name" value="GlgDAde_trans"/>
</dbReference>
<evidence type="ECO:0000313" key="7">
    <source>
        <dbReference type="EMBL" id="OQA58787.1"/>
    </source>
</evidence>
<keyword evidence="4" id="KW-0320">Glycogen biosynthesis</keyword>
<evidence type="ECO:0000256" key="4">
    <source>
        <dbReference type="ARBA" id="ARBA00023056"/>
    </source>
</evidence>
<dbReference type="EMBL" id="MWBQ01000066">
    <property type="protein sequence ID" value="OQA58787.1"/>
    <property type="molecule type" value="Genomic_DNA"/>
</dbReference>
<dbReference type="InterPro" id="IPR056818">
    <property type="entry name" value="GlmU/GlgC-like_hexapep"/>
</dbReference>
<evidence type="ECO:0000256" key="1">
    <source>
        <dbReference type="ARBA" id="ARBA00010443"/>
    </source>
</evidence>
<dbReference type="Gene3D" id="2.160.10.10">
    <property type="entry name" value="Hexapeptide repeat proteins"/>
    <property type="match status" value="1"/>
</dbReference>
<dbReference type="InterPro" id="IPR029044">
    <property type="entry name" value="Nucleotide-diphossugar_trans"/>
</dbReference>
<dbReference type="Pfam" id="PF00483">
    <property type="entry name" value="NTP_transferase"/>
    <property type="match status" value="1"/>
</dbReference>
<reference evidence="7" key="1">
    <citation type="submission" date="2017-02" db="EMBL/GenBank/DDBJ databases">
        <title>Delving into the versatile metabolic prowess of the omnipresent phylum Bacteroidetes.</title>
        <authorList>
            <person name="Nobu M.K."/>
            <person name="Mei R."/>
            <person name="Narihiro T."/>
            <person name="Kuroda K."/>
            <person name="Liu W.-T."/>
        </authorList>
    </citation>
    <scope>NUCLEOTIDE SEQUENCE</scope>
    <source>
        <strain evidence="7">ADurb.Bin276</strain>
    </source>
</reference>
<gene>
    <name evidence="7" type="primary">glgC_2</name>
    <name evidence="7" type="ORF">BWY41_00996</name>
</gene>
<feature type="domain" description="Glucose-1-phosphate adenylyltransferase/Bifunctional protein GlmU-like C-terminal hexapeptide" evidence="6">
    <location>
        <begin position="284"/>
        <end position="357"/>
    </location>
</feature>
<sequence length="418" mass="46653">MSIRFALILAGGKGNHLSVLSIERAKAAVPFGGFYRLIDFPLSNCINSGIYDVGILTQYQPRSLIEHIGVGRPWDMDRKKGGIELLQPYLGKTVGGWYRGTGDAVYQNLNIIKRKKLDHLLVLSGDHAYMMDYNSLMDYHLDNDADVTLVVTRVKTEDRSRFGILEIDGKNQVIGFEEKPSQPKTNIAFMGIYIFRLEFLNECLQKNVQESKYDLVNNVIIENLNSIKIQAFFFDGCWFDTGTIKAYWEANMHLLEPLPCFNLYDPNWVIYTNRSQNPPAKIGKGALVQSSIIGEGTVIHGEVIHSVVFPGAVIEKNVKIYDSIIFNDSIIKAGSVVERSILDKNVIVGEDSIIGAGDDYTPNRLRPDILSWGVNLVGKNSQIPLHSIIPRNCLIGINVPTSRFGKITELKSGSVIMG</sequence>
<dbReference type="CDD" id="cd04651">
    <property type="entry name" value="LbH_G1P_AT_C"/>
    <property type="match status" value="1"/>
</dbReference>
<comment type="caution">
    <text evidence="7">The sequence shown here is derived from an EMBL/GenBank/DDBJ whole genome shotgun (WGS) entry which is preliminary data.</text>
</comment>
<comment type="similarity">
    <text evidence="1">Belongs to the bacterial/plant glucose-1-phosphate adenylyltransferase family.</text>
</comment>
<proteinExistence type="inferred from homology"/>
<keyword evidence="2 7" id="KW-0808">Transferase</keyword>
<dbReference type="PANTHER" id="PTHR43523">
    <property type="entry name" value="GLUCOSE-1-PHOSPHATE ADENYLYLTRANSFERASE-RELATED"/>
    <property type="match status" value="1"/>
</dbReference>
<protein>
    <submittedName>
        <fullName evidence="7">Glucose-1-phosphate adenylyltransferase</fullName>
        <ecNumber evidence="7">2.7.7.27</ecNumber>
    </submittedName>
</protein>
<dbReference type="Pfam" id="PF24894">
    <property type="entry name" value="Hexapep_GlmU"/>
    <property type="match status" value="1"/>
</dbReference>
<dbReference type="InterPro" id="IPR011831">
    <property type="entry name" value="ADP-Glc_PPase"/>
</dbReference>
<dbReference type="NCBIfam" id="TIGR02092">
    <property type="entry name" value="glgD"/>
    <property type="match status" value="1"/>
</dbReference>
<dbReference type="EC" id="2.7.7.27" evidence="7"/>
<dbReference type="Gene3D" id="3.90.550.10">
    <property type="entry name" value="Spore Coat Polysaccharide Biosynthesis Protein SpsA, Chain A"/>
    <property type="match status" value="1"/>
</dbReference>
<dbReference type="InterPro" id="IPR011004">
    <property type="entry name" value="Trimer_LpxA-like_sf"/>
</dbReference>
<evidence type="ECO:0000256" key="2">
    <source>
        <dbReference type="ARBA" id="ARBA00022679"/>
    </source>
</evidence>
<dbReference type="SUPFAM" id="SSF51161">
    <property type="entry name" value="Trimeric LpxA-like enzymes"/>
    <property type="match status" value="1"/>
</dbReference>
<organism evidence="7">
    <name type="scientific">Candidatus Atribacter allofermentans</name>
    <dbReference type="NCBI Taxonomy" id="1852833"/>
    <lineage>
        <taxon>Bacteria</taxon>
        <taxon>Pseudomonadati</taxon>
        <taxon>Atribacterota</taxon>
        <taxon>Atribacteria</taxon>
        <taxon>Atribacterales</taxon>
        <taxon>Atribacteraceae</taxon>
        <taxon>Atribacter</taxon>
    </lineage>
</organism>
<evidence type="ECO:0000256" key="3">
    <source>
        <dbReference type="ARBA" id="ARBA00022695"/>
    </source>
</evidence>
<accession>A0A1V5SW84</accession>
<keyword evidence="3 7" id="KW-0548">Nucleotidyltransferase</keyword>
<dbReference type="CDD" id="cd02508">
    <property type="entry name" value="ADP_Glucose_PP"/>
    <property type="match status" value="1"/>
</dbReference>
<feature type="domain" description="Nucleotidyl transferase" evidence="5">
    <location>
        <begin position="6"/>
        <end position="255"/>
    </location>
</feature>
<dbReference type="SUPFAM" id="SSF53448">
    <property type="entry name" value="Nucleotide-diphospho-sugar transferases"/>
    <property type="match status" value="1"/>
</dbReference>
<dbReference type="AlphaFoldDB" id="A0A1V5SW84"/>
<evidence type="ECO:0000259" key="6">
    <source>
        <dbReference type="Pfam" id="PF24894"/>
    </source>
</evidence>
<dbReference type="GO" id="GO:0005978">
    <property type="term" value="P:glycogen biosynthetic process"/>
    <property type="evidence" value="ECO:0007669"/>
    <property type="project" value="UniProtKB-KW"/>
</dbReference>